<feature type="region of interest" description="Disordered" evidence="1">
    <location>
        <begin position="1177"/>
        <end position="1248"/>
    </location>
</feature>
<feature type="compositionally biased region" description="Basic and acidic residues" evidence="1">
    <location>
        <begin position="683"/>
        <end position="710"/>
    </location>
</feature>
<feature type="region of interest" description="Disordered" evidence="1">
    <location>
        <begin position="1452"/>
        <end position="1474"/>
    </location>
</feature>
<feature type="compositionally biased region" description="Basic and acidic residues" evidence="1">
    <location>
        <begin position="1455"/>
        <end position="1466"/>
    </location>
</feature>
<proteinExistence type="predicted"/>
<feature type="region of interest" description="Disordered" evidence="1">
    <location>
        <begin position="508"/>
        <end position="530"/>
    </location>
</feature>
<feature type="compositionally biased region" description="Basic and acidic residues" evidence="1">
    <location>
        <begin position="717"/>
        <end position="731"/>
    </location>
</feature>
<name>A0A9P0KI49_ACAOB</name>
<feature type="compositionally biased region" description="Basic and acidic residues" evidence="1">
    <location>
        <begin position="925"/>
        <end position="947"/>
    </location>
</feature>
<evidence type="ECO:0000313" key="3">
    <source>
        <dbReference type="Proteomes" id="UP001152888"/>
    </source>
</evidence>
<feature type="region of interest" description="Disordered" evidence="1">
    <location>
        <begin position="666"/>
        <end position="1145"/>
    </location>
</feature>
<feature type="compositionally biased region" description="Basic and acidic residues" evidence="1">
    <location>
        <begin position="742"/>
        <end position="792"/>
    </location>
</feature>
<feature type="compositionally biased region" description="Basic and acidic residues" evidence="1">
    <location>
        <begin position="960"/>
        <end position="995"/>
    </location>
</feature>
<accession>A0A9P0KI49</accession>
<evidence type="ECO:0000256" key="1">
    <source>
        <dbReference type="SAM" id="MobiDB-lite"/>
    </source>
</evidence>
<feature type="region of interest" description="Disordered" evidence="1">
    <location>
        <begin position="1294"/>
        <end position="1338"/>
    </location>
</feature>
<organism evidence="2 3">
    <name type="scientific">Acanthoscelides obtectus</name>
    <name type="common">Bean weevil</name>
    <name type="synonym">Bruchus obtectus</name>
    <dbReference type="NCBI Taxonomy" id="200917"/>
    <lineage>
        <taxon>Eukaryota</taxon>
        <taxon>Metazoa</taxon>
        <taxon>Ecdysozoa</taxon>
        <taxon>Arthropoda</taxon>
        <taxon>Hexapoda</taxon>
        <taxon>Insecta</taxon>
        <taxon>Pterygota</taxon>
        <taxon>Neoptera</taxon>
        <taxon>Endopterygota</taxon>
        <taxon>Coleoptera</taxon>
        <taxon>Polyphaga</taxon>
        <taxon>Cucujiformia</taxon>
        <taxon>Chrysomeloidea</taxon>
        <taxon>Chrysomelidae</taxon>
        <taxon>Bruchinae</taxon>
        <taxon>Bruchini</taxon>
        <taxon>Acanthoscelides</taxon>
    </lineage>
</organism>
<protein>
    <submittedName>
        <fullName evidence="2">Uncharacterized protein</fullName>
    </submittedName>
</protein>
<comment type="caution">
    <text evidence="2">The sequence shown here is derived from an EMBL/GenBank/DDBJ whole genome shotgun (WGS) entry which is preliminary data.</text>
</comment>
<keyword evidence="3" id="KW-1185">Reference proteome</keyword>
<reference evidence="2" key="1">
    <citation type="submission" date="2022-03" db="EMBL/GenBank/DDBJ databases">
        <authorList>
            <person name="Sayadi A."/>
        </authorList>
    </citation>
    <scope>NUCLEOTIDE SEQUENCE</scope>
</reference>
<dbReference type="OrthoDB" id="6752315at2759"/>
<dbReference type="EMBL" id="CAKOFQ010006841">
    <property type="protein sequence ID" value="CAH1975911.1"/>
    <property type="molecule type" value="Genomic_DNA"/>
</dbReference>
<evidence type="ECO:0000313" key="2">
    <source>
        <dbReference type="EMBL" id="CAH1975911.1"/>
    </source>
</evidence>
<feature type="compositionally biased region" description="Basic and acidic residues" evidence="1">
    <location>
        <begin position="1060"/>
        <end position="1080"/>
    </location>
</feature>
<feature type="compositionally biased region" description="Basic and acidic residues" evidence="1">
    <location>
        <begin position="1795"/>
        <end position="1810"/>
    </location>
</feature>
<feature type="compositionally biased region" description="Basic and acidic residues" evidence="1">
    <location>
        <begin position="802"/>
        <end position="823"/>
    </location>
</feature>
<feature type="compositionally biased region" description="Basic residues" evidence="1">
    <location>
        <begin position="1199"/>
        <end position="1218"/>
    </location>
</feature>
<sequence length="1928" mass="217688">MIGRLLRETLLIINVCSIFVQTEDFLELYIPRPEYPEQLNEWLSAVQDHKHDFDSIRSAAIADRKMKKRDLLNLALDAANIEDEIGSLDQQPTNDIYPYMYRINKKSTKTKFEEPGSENTFHKTYRSPLRLRRDSYRADLGEISKIDIKPKGSIGEIKRSESKYPESRYVRSKLEDNKDNFKSKRDIKIDVLSDGKLVKEIKSGGGAESVMLNIQSVTDTDLMSTFNTENFQFNDTDAVTDLVKSAGVGVIGKAAKQPVAGSGSLRIQGGQETFRNKNDIVSEEAGESGIIKQSPVVEKLKQSDPNFKNLFNENDILNTDISMAKDSLLSSTISQMDLIHAANINRQQQNAANVLRKNQQNPYKYYTSFTNNGLEDMSKFWSPTEKGLMQAGIQIAQGLTDSKSDSEGFEEVTSIIIDNKGDKGVNSNMKYPNKRQLDDYASKVLGKGYVVKGNDLVRHLTYIPAVPNREGIAGGEISLYTNDGVPVSPTEEQLVNLDSFESHAEIPNSVEDPSSAHEVSPGFAEGNNQGVPSVLMEQDLPSQNQDMPKPAVNSNVRVSIAPIQHDSDIVMSTESQSGVTESATLRRRKDKYFIGHQVVTEIEIIKELGPDLDAESRGTVNMLMNMKGKEKEAENIPEGIKGELKMSDPNQGDAERNEEDVTYLDLGTNDENKQPGPVEEVPDNSKHKEAFEEHHEYSDEKHVDNIEPPHDGTVNEVPEHLHGELGIKVENKQSGTVEEAPDSIKDKEKFDGHHESSDENHVDNLEQPNHETVNEAYEHVHDELGANDEDKQTGTVEEAPDNSEHKETFDEYHEPSDGKHVENLEQSNHEPITFTCKQVHEESVTMHHNPGQIEGNSGEAEINSPDLLNTEFKHNERIAGKSGHGSKLESNEASKVKSEHGTDQNHDMPAGELKQVNQESDESCEDKQNNESDKQSETGEFNHENQVESKGGQPDETAADEQKHGGQADSKELSEVEPYHKSDEAVNGEHLHHGPMEGNTECDDTECNGLENSVLAKEKPDDNMEAEQILSGEQGDSEDHNIVNADHNISGPTEDAAGNKLKESKQHEIDNTGTGKEPKNKFGTTECQSDLEGTVDIEKQESNHHSPTTKEGERESKNHENSDNPQDIEEERNDVKRRRLPHDGTQVIVINNARLKDDVHEVAPKILSLPSIRKKKDKVEISNKRGYKKKSGMAENAKHTYRKNSVRRPRNKKHRIYRLKSSYAGAGKENKSFRSKKHYMGRDPPSLEAYSVKEGNRKASHRKTKKLSHERYMGRKLNEIKDYVYDPSIEKSDEDYDVNDATEISDATEKRERNVKGAVEGDYGDEEDSMTEKKNGAKKLIKKTKNEFARPHTTTEAIDDNYYDEIEIMGEEQRVNSNHEENRGDIAIKEVKAALGQKSQKKVKTRKPAEPSEVQVKANKGRITVREPRRSNYAKINPEFQQWPKFMISDQENEENLRKRSLESKKPGKQKREKFKKSLKDFFLKPVPKKRFDMGGMDFGGISTVSSGEDRKMFASDMKERATSVEGLSDLEGLGNTDISATAKTILNECHAQNKTMTTKANANATTEADGTTACADEALNSTRPELSTVLSILDQSELQNEISGKRTEMPKLDDMLDGRLPSMIRSEILEEIKNHEKLNRFQTHLKSSRTVLNQTETNSLETKKLLSYMSQIIDRLQFATTCQVLPVNLRDYLKDVTNAPRDDALKRLRDMEEIQLDENQNDANSNYLFKAHAPMDKLEDKAKLLEDLLEKYNKLPDQCKPRAEPVREYIENHLGLVNKMLDGQDNTSKKTVRRVKDFKRSRTESRKSEDLIEQQLESLGLGKSKSFKANFDLDDLVSRHRRQKSILFEDEDTSENQPYNVQEDGRTVSVKYNRLSDAIQHSKEKHKKEQTLARVYGGPSLDYYNESPKEKREASNYNFETPLVYSL</sequence>
<feature type="compositionally biased region" description="Basic and acidic residues" evidence="1">
    <location>
        <begin position="1096"/>
        <end position="1122"/>
    </location>
</feature>
<dbReference type="Proteomes" id="UP001152888">
    <property type="component" value="Unassembled WGS sequence"/>
</dbReference>
<gene>
    <name evidence="2" type="ORF">ACAOBT_LOCUS11845</name>
</gene>
<feature type="region of interest" description="Disordered" evidence="1">
    <location>
        <begin position="1782"/>
        <end position="1810"/>
    </location>
</feature>
<feature type="compositionally biased region" description="Basic and acidic residues" evidence="1">
    <location>
        <begin position="886"/>
        <end position="906"/>
    </location>
</feature>